<evidence type="ECO:0000313" key="3">
    <source>
        <dbReference type="Proteomes" id="UP000006514"/>
    </source>
</evidence>
<reference evidence="3" key="1">
    <citation type="journal article" date="2012" name="Science">
        <title>The Paleozoic origin of enzymatic lignin decomposition reconstructed from 31 fungal genomes.</title>
        <authorList>
            <person name="Floudas D."/>
            <person name="Binder M."/>
            <person name="Riley R."/>
            <person name="Barry K."/>
            <person name="Blanchette R.A."/>
            <person name="Henrissat B."/>
            <person name="Martinez A.T."/>
            <person name="Otillar R."/>
            <person name="Spatafora J.W."/>
            <person name="Yadav J.S."/>
            <person name="Aerts A."/>
            <person name="Benoit I."/>
            <person name="Boyd A."/>
            <person name="Carlson A."/>
            <person name="Copeland A."/>
            <person name="Coutinho P.M."/>
            <person name="de Vries R.P."/>
            <person name="Ferreira P."/>
            <person name="Findley K."/>
            <person name="Foster B."/>
            <person name="Gaskell J."/>
            <person name="Glotzer D."/>
            <person name="Gorecki P."/>
            <person name="Heitman J."/>
            <person name="Hesse C."/>
            <person name="Hori C."/>
            <person name="Igarashi K."/>
            <person name="Jurgens J.A."/>
            <person name="Kallen N."/>
            <person name="Kersten P."/>
            <person name="Kohler A."/>
            <person name="Kuees U."/>
            <person name="Kumar T.K.A."/>
            <person name="Kuo A."/>
            <person name="LaButti K."/>
            <person name="Larrondo L.F."/>
            <person name="Lindquist E."/>
            <person name="Ling A."/>
            <person name="Lombard V."/>
            <person name="Lucas S."/>
            <person name="Lundell T."/>
            <person name="Martin R."/>
            <person name="McLaughlin D.J."/>
            <person name="Morgenstern I."/>
            <person name="Morin E."/>
            <person name="Murat C."/>
            <person name="Nagy L.G."/>
            <person name="Nolan M."/>
            <person name="Ohm R.A."/>
            <person name="Patyshakuliyeva A."/>
            <person name="Rokas A."/>
            <person name="Ruiz-Duenas F.J."/>
            <person name="Sabat G."/>
            <person name="Salamov A."/>
            <person name="Samejima M."/>
            <person name="Schmutz J."/>
            <person name="Slot J.C."/>
            <person name="St John F."/>
            <person name="Stenlid J."/>
            <person name="Sun H."/>
            <person name="Sun S."/>
            <person name="Syed K."/>
            <person name="Tsang A."/>
            <person name="Wiebenga A."/>
            <person name="Young D."/>
            <person name="Pisabarro A."/>
            <person name="Eastwood D.C."/>
            <person name="Martin F."/>
            <person name="Cullen D."/>
            <person name="Grigoriev I.V."/>
            <person name="Hibbett D.S."/>
        </authorList>
    </citation>
    <scope>NUCLEOTIDE SEQUENCE [LARGE SCALE GENOMIC DNA]</scope>
    <source>
        <strain evidence="3">TFB10046</strain>
    </source>
</reference>
<dbReference type="OrthoDB" id="3236755at2759"/>
<dbReference type="KEGG" id="adl:AURDEDRAFT_166329"/>
<dbReference type="OMA" id="DEANSAH"/>
<dbReference type="InterPro" id="IPR012337">
    <property type="entry name" value="RNaseH-like_sf"/>
</dbReference>
<feature type="region of interest" description="Disordered" evidence="1">
    <location>
        <begin position="1008"/>
        <end position="1066"/>
    </location>
</feature>
<feature type="region of interest" description="Disordered" evidence="1">
    <location>
        <begin position="1094"/>
        <end position="1132"/>
    </location>
</feature>
<dbReference type="SUPFAM" id="SSF53098">
    <property type="entry name" value="Ribonuclease H-like"/>
    <property type="match status" value="1"/>
</dbReference>
<dbReference type="eggNOG" id="ENOG502RS5Z">
    <property type="taxonomic scope" value="Eukaryota"/>
</dbReference>
<accession>J0LKK7</accession>
<evidence type="ECO:0000313" key="2">
    <source>
        <dbReference type="EMBL" id="EJD44543.1"/>
    </source>
</evidence>
<dbReference type="EMBL" id="JH687770">
    <property type="protein sequence ID" value="EJD44543.1"/>
    <property type="molecule type" value="Genomic_DNA"/>
</dbReference>
<proteinExistence type="predicted"/>
<dbReference type="InParanoid" id="J0LKK7"/>
<keyword evidence="3" id="KW-1185">Reference proteome</keyword>
<organism evidence="2 3">
    <name type="scientific">Auricularia subglabra (strain TFB-10046 / SS5)</name>
    <name type="common">White-rot fungus</name>
    <name type="synonym">Auricularia delicata (strain TFB10046)</name>
    <dbReference type="NCBI Taxonomy" id="717982"/>
    <lineage>
        <taxon>Eukaryota</taxon>
        <taxon>Fungi</taxon>
        <taxon>Dikarya</taxon>
        <taxon>Basidiomycota</taxon>
        <taxon>Agaricomycotina</taxon>
        <taxon>Agaricomycetes</taxon>
        <taxon>Auriculariales</taxon>
        <taxon>Auriculariaceae</taxon>
        <taxon>Auricularia</taxon>
    </lineage>
</organism>
<feature type="region of interest" description="Disordered" evidence="1">
    <location>
        <begin position="157"/>
        <end position="235"/>
    </location>
</feature>
<name>J0LKK7_AURST</name>
<feature type="compositionally biased region" description="Acidic residues" evidence="1">
    <location>
        <begin position="1122"/>
        <end position="1132"/>
    </location>
</feature>
<sequence>MSSRKGYVAFEWTDLDFSAQLDYLLLLLQNLPIAIPTGTRIYKFHRPIYTNDDVIVTGSRRKAVLRYLEATFGPLECDETTFIAFQERGDGLDAVVQVIQANVDDSPDDCNVQMKNWVTHLIASASRAYRKHNTALPTLKRVHKPKIPGEVCSVTGSAVSKPAQDQPEAAHIVPSKRRGNEEAEAPSTSKRAKATVQPIEVSSDDDADPPARPRSARTKKGVIDTDESDVEMVDGPLAVPSALSDETTRVAPKAPKAIASIFLAKSAQKPSNAALKKAAKPSVRDADNTSAALERQDVLDDVPPVPKARAIKAAKKDKSKARVWLHDPDDLTDIEEPPPKKLAGKQPGRPRIELVWQLTIPCKSRSTGAKRWRCSQGQCKESFSSRQKERVLPHHIDECDDVADDLRKEAMILMSSAAPGAKVKAQDAEAAAELGPGADSSLRQSTLTDITSAAGRKAAQDRHNLAVVKLFATGHLASRLLDRPEWKAMIKSANPRLETFSSTTLAEVFIPQEAMRVRLVAEGVLKTADNLTISFDGGSNMLVQSVYTVHVTAADTREPYLMLGHEASGLSHDAEYIVEIALKVMKRIGMQRFICVVSDSTGNTRKARELLEEESGIIIGLADAPHHLNLTLKDICALKHFALTISNSRLLLRYFSLSSFGTQRLQSQAQSVGVTRSLEGIGKTRFASINRAGVSILRNLPSIKALVNDNIIFTSSKDRQTYLFLRSNSQFNVYHATLSQLVAVLSPLAKAQKCLESTHVHPGHVLLFWLAALATIQDLFNNNAETLELPQPVMDQVISIVDRRFDEMFGGPDKAVFKAALFLDPAHVRSALWRKSGYAYSATKPQPDDDLRSTIPYYVDIGAYLLRLLQKHIKAGHVDLLKGVPPKELATALRVQLPAYARQEFPFNRDSSGGWRAYWSTLSHHPDGSVLSFLAIKLLSMVPNSMAEERTMSAFTKAQDGRSGMQIRSLVSEVQVSQHYAREERLKKPPVKAPDLVPFRELSARVRSEAMSGTDDRFSHPKSQSNDIESARDAADSQAASVAVDPSNDTFGAEFNEVEGHDVPDSTTVVGSSFRVTQNVDLSSVLLRDLLSDSPLAAPPTEGRTPLQKATGRKGGDAQEFNLDEADFAFDV</sequence>
<feature type="compositionally biased region" description="Low complexity" evidence="1">
    <location>
        <begin position="1036"/>
        <end position="1045"/>
    </location>
</feature>
<feature type="compositionally biased region" description="Basic and acidic residues" evidence="1">
    <location>
        <begin position="1008"/>
        <end position="1019"/>
    </location>
</feature>
<protein>
    <submittedName>
        <fullName evidence="2">Uncharacterized protein</fullName>
    </submittedName>
</protein>
<gene>
    <name evidence="2" type="ORF">AURDEDRAFT_166329</name>
</gene>
<dbReference type="AlphaFoldDB" id="J0LKK7"/>
<evidence type="ECO:0000256" key="1">
    <source>
        <dbReference type="SAM" id="MobiDB-lite"/>
    </source>
</evidence>
<dbReference type="Proteomes" id="UP000006514">
    <property type="component" value="Unassembled WGS sequence"/>
</dbReference>